<dbReference type="RefSeq" id="WP_108233237.1">
    <property type="nucleotide sequence ID" value="NZ_QASO01000035.1"/>
</dbReference>
<dbReference type="AlphaFoldDB" id="A0A2T5PQB7"/>
<sequence length="276" mass="30940">MSAYSCCNILKSQAKDLSRKLGIKHAAALELIAKSAKFSNFHELMKTAEVKPLEVRLMSAALGVSDLRDAIHEDEVPEELEAELEDQLASAIAESNASEFCIADLVAHTAEYDSTKGTLSLSVSLSYRGKQHPERMYAGTEFFMDCAVTLLRRDGAWMLAEEDGLLISSGQSDRDLDHERELADMEREYLQELESPKVSFEQALADELEIGIDEAAHLTDAEITINDSDDGLVYSYWLDLETVESEPIKRKLINRHGSHQIELRANFFDRVEKIPD</sequence>
<protein>
    <submittedName>
        <fullName evidence="1">Uncharacterized protein</fullName>
    </submittedName>
</protein>
<name>A0A2T5PQB7_ECTOL</name>
<evidence type="ECO:0000313" key="2">
    <source>
        <dbReference type="Proteomes" id="UP000244052"/>
    </source>
</evidence>
<evidence type="ECO:0000313" key="1">
    <source>
        <dbReference type="EMBL" id="PTU79912.1"/>
    </source>
</evidence>
<accession>A0A2T5PQB7</accession>
<comment type="caution">
    <text evidence="1">The sequence shown here is derived from an EMBL/GenBank/DDBJ whole genome shotgun (WGS) entry which is preliminary data.</text>
</comment>
<organism evidence="1 2">
    <name type="scientific">Ectopseudomonas oleovorans</name>
    <name type="common">Pseudomonas oleovorans</name>
    <dbReference type="NCBI Taxonomy" id="301"/>
    <lineage>
        <taxon>Bacteria</taxon>
        <taxon>Pseudomonadati</taxon>
        <taxon>Pseudomonadota</taxon>
        <taxon>Gammaproteobacteria</taxon>
        <taxon>Pseudomonadales</taxon>
        <taxon>Pseudomonadaceae</taxon>
        <taxon>Ectopseudomonas</taxon>
    </lineage>
</organism>
<proteinExistence type="predicted"/>
<keyword evidence="2" id="KW-1185">Reference proteome</keyword>
<dbReference type="Proteomes" id="UP000244052">
    <property type="component" value="Unassembled WGS sequence"/>
</dbReference>
<gene>
    <name evidence="1" type="ORF">DBO86_06195</name>
</gene>
<dbReference type="EMBL" id="QASO01000035">
    <property type="protein sequence ID" value="PTU79912.1"/>
    <property type="molecule type" value="Genomic_DNA"/>
</dbReference>
<reference evidence="1 2" key="1">
    <citation type="submission" date="2018-04" db="EMBL/GenBank/DDBJ databases">
        <title>Pseudomonas sp. nov., isolated from mangrove soil.</title>
        <authorList>
            <person name="Chen C."/>
        </authorList>
    </citation>
    <scope>NUCLEOTIDE SEQUENCE [LARGE SCALE GENOMIC DNA]</scope>
    <source>
        <strain evidence="1 2">JCM 14246</strain>
    </source>
</reference>